<evidence type="ECO:0000256" key="2">
    <source>
        <dbReference type="SAM" id="Phobius"/>
    </source>
</evidence>
<dbReference type="SUPFAM" id="SSF49265">
    <property type="entry name" value="Fibronectin type III"/>
    <property type="match status" value="1"/>
</dbReference>
<keyword evidence="2" id="KW-1133">Transmembrane helix</keyword>
<feature type="signal peptide" evidence="3">
    <location>
        <begin position="1"/>
        <end position="19"/>
    </location>
</feature>
<evidence type="ECO:0000313" key="5">
    <source>
        <dbReference type="Proteomes" id="UP000694843"/>
    </source>
</evidence>
<gene>
    <name evidence="6" type="primary">LOC108674296</name>
</gene>
<dbReference type="PANTHER" id="PTHR46708:SF2">
    <property type="entry name" value="FIBRONECTIN TYPE-III DOMAIN-CONTAINING PROTEIN"/>
    <property type="match status" value="1"/>
</dbReference>
<protein>
    <submittedName>
        <fullName evidence="6">Uncharacterized protein LOC108674296</fullName>
    </submittedName>
</protein>
<dbReference type="KEGG" id="hazt:108674296"/>
<dbReference type="InterPro" id="IPR013783">
    <property type="entry name" value="Ig-like_fold"/>
</dbReference>
<dbReference type="CDD" id="cd00063">
    <property type="entry name" value="FN3"/>
    <property type="match status" value="1"/>
</dbReference>
<keyword evidence="2" id="KW-0472">Membrane</keyword>
<dbReference type="InterPro" id="IPR036116">
    <property type="entry name" value="FN3_sf"/>
</dbReference>
<keyword evidence="5" id="KW-1185">Reference proteome</keyword>
<dbReference type="InterPro" id="IPR050991">
    <property type="entry name" value="ECM_Regulatory_Proteins"/>
</dbReference>
<evidence type="ECO:0000256" key="1">
    <source>
        <dbReference type="ARBA" id="ARBA00022737"/>
    </source>
</evidence>
<proteinExistence type="predicted"/>
<organism evidence="5 6">
    <name type="scientific">Hyalella azteca</name>
    <name type="common">Amphipod</name>
    <dbReference type="NCBI Taxonomy" id="294128"/>
    <lineage>
        <taxon>Eukaryota</taxon>
        <taxon>Metazoa</taxon>
        <taxon>Ecdysozoa</taxon>
        <taxon>Arthropoda</taxon>
        <taxon>Crustacea</taxon>
        <taxon>Multicrustacea</taxon>
        <taxon>Malacostraca</taxon>
        <taxon>Eumalacostraca</taxon>
        <taxon>Peracarida</taxon>
        <taxon>Amphipoda</taxon>
        <taxon>Senticaudata</taxon>
        <taxon>Talitrida</taxon>
        <taxon>Talitroidea</taxon>
        <taxon>Hyalellidae</taxon>
        <taxon>Hyalella</taxon>
    </lineage>
</organism>
<dbReference type="PANTHER" id="PTHR46708">
    <property type="entry name" value="TENASCIN"/>
    <property type="match status" value="1"/>
</dbReference>
<evidence type="ECO:0000259" key="4">
    <source>
        <dbReference type="PROSITE" id="PS50853"/>
    </source>
</evidence>
<reference evidence="6" key="1">
    <citation type="submission" date="2025-08" db="UniProtKB">
        <authorList>
            <consortium name="RefSeq"/>
        </authorList>
    </citation>
    <scope>IDENTIFICATION</scope>
    <source>
        <tissue evidence="6">Whole organism</tissue>
    </source>
</reference>
<evidence type="ECO:0000256" key="3">
    <source>
        <dbReference type="SAM" id="SignalP"/>
    </source>
</evidence>
<feature type="chain" id="PRO_5037368180" evidence="3">
    <location>
        <begin position="20"/>
        <end position="380"/>
    </location>
</feature>
<dbReference type="GeneID" id="108674296"/>
<feature type="domain" description="Fibronectin type-III" evidence="4">
    <location>
        <begin position="129"/>
        <end position="230"/>
    </location>
</feature>
<feature type="transmembrane region" description="Helical" evidence="2">
    <location>
        <begin position="339"/>
        <end position="369"/>
    </location>
</feature>
<keyword evidence="2" id="KW-0812">Transmembrane</keyword>
<keyword evidence="1" id="KW-0677">Repeat</keyword>
<dbReference type="OrthoDB" id="6337600at2759"/>
<dbReference type="PROSITE" id="PS50853">
    <property type="entry name" value="FN3"/>
    <property type="match status" value="1"/>
</dbReference>
<evidence type="ECO:0000313" key="6">
    <source>
        <dbReference type="RefSeq" id="XP_018017721.2"/>
    </source>
</evidence>
<accession>A0A8B7NXW6</accession>
<dbReference type="RefSeq" id="XP_018017721.2">
    <property type="nucleotide sequence ID" value="XM_018162232.2"/>
</dbReference>
<dbReference type="Proteomes" id="UP000694843">
    <property type="component" value="Unplaced"/>
</dbReference>
<keyword evidence="3" id="KW-0732">Signal</keyword>
<dbReference type="Gene3D" id="2.60.40.10">
    <property type="entry name" value="Immunoglobulins"/>
    <property type="match status" value="2"/>
</dbReference>
<dbReference type="AlphaFoldDB" id="A0A8B7NXW6"/>
<name>A0A8B7NXW6_HYAAZ</name>
<sequence>MTLLFIILSTLLWSRSSFTESLSLTVSATADASSSHPRINLSWAAVQTFVEVTVAWQQCTYSDQMTCRELGRQKFLDPNSSSLQLTGEVKFDSQFRVEVKGFDACGHITTTESYFTVPRPSKDLNTNHDPLYLVFGPVSATNITVVWQRLSTGHHQSTDGQGHASFKVSWRRVDGAVGHPGHETAALVSSRHLVRGLRPATRYEICVTDQRRTEHSTRCDVVHTLEAAPGPPTPGDSWCRTEAPGTHWRCDVTWAPPEHPNGKVIGYSVTWQDEEGYSLQEQRPAGALCRPWCRHSAVLTFRPHAGCVAAATSSGEGWHACVLVHDAQSRVLAMFERKLLYAAAATLLLYILGPRLLGAALACCIRGLARHVDREKNHLV</sequence>
<dbReference type="InterPro" id="IPR003961">
    <property type="entry name" value="FN3_dom"/>
</dbReference>